<comment type="subcellular location">
    <subcellularLocation>
        <location evidence="1 11">Cell outer membrane</location>
        <topology evidence="1 11">Multi-pass membrane protein</topology>
    </subcellularLocation>
</comment>
<proteinExistence type="inferred from homology"/>
<evidence type="ECO:0000256" key="11">
    <source>
        <dbReference type="PROSITE-ProRule" id="PRU01360"/>
    </source>
</evidence>
<evidence type="ECO:0000256" key="9">
    <source>
        <dbReference type="ARBA" id="ARBA00023136"/>
    </source>
</evidence>
<evidence type="ECO:0000256" key="8">
    <source>
        <dbReference type="ARBA" id="ARBA00023077"/>
    </source>
</evidence>
<name>A0A975D5R5_9SPHN</name>
<evidence type="ECO:0000313" key="16">
    <source>
        <dbReference type="Proteomes" id="UP000664914"/>
    </source>
</evidence>
<keyword evidence="10 11" id="KW-0998">Cell outer membrane</keyword>
<dbReference type="PANTHER" id="PTHR32552">
    <property type="entry name" value="FERRICHROME IRON RECEPTOR-RELATED"/>
    <property type="match status" value="1"/>
</dbReference>
<dbReference type="GO" id="GO:0006826">
    <property type="term" value="P:iron ion transport"/>
    <property type="evidence" value="ECO:0007669"/>
    <property type="project" value="UniProtKB-KW"/>
</dbReference>
<reference evidence="15" key="1">
    <citation type="submission" date="2020-07" db="EMBL/GenBank/DDBJ databases">
        <authorList>
            <person name="Camacho E."/>
        </authorList>
    </citation>
    <scope>NUCLEOTIDE SEQUENCE</scope>
    <source>
        <strain evidence="15">MPO218</strain>
    </source>
</reference>
<dbReference type="Gene3D" id="2.40.170.20">
    <property type="entry name" value="TonB-dependent receptor, beta-barrel domain"/>
    <property type="match status" value="1"/>
</dbReference>
<dbReference type="InterPro" id="IPR039426">
    <property type="entry name" value="TonB-dep_rcpt-like"/>
</dbReference>
<dbReference type="InterPro" id="IPR036942">
    <property type="entry name" value="Beta-barrel_TonB_sf"/>
</dbReference>
<dbReference type="Pfam" id="PF07715">
    <property type="entry name" value="Plug"/>
    <property type="match status" value="1"/>
</dbReference>
<evidence type="ECO:0000256" key="2">
    <source>
        <dbReference type="ARBA" id="ARBA00022448"/>
    </source>
</evidence>
<keyword evidence="6" id="KW-0408">Iron</keyword>
<keyword evidence="15" id="KW-0675">Receptor</keyword>
<dbReference type="AlphaFoldDB" id="A0A975D5R5"/>
<evidence type="ECO:0000256" key="12">
    <source>
        <dbReference type="RuleBase" id="RU003357"/>
    </source>
</evidence>
<dbReference type="EMBL" id="CP059319">
    <property type="protein sequence ID" value="QTH23298.1"/>
    <property type="molecule type" value="Genomic_DNA"/>
</dbReference>
<comment type="similarity">
    <text evidence="11 12">Belongs to the TonB-dependent receptor family.</text>
</comment>
<dbReference type="InterPro" id="IPR012910">
    <property type="entry name" value="Plug_dom"/>
</dbReference>
<feature type="domain" description="TonB-dependent receptor plug" evidence="14">
    <location>
        <begin position="10"/>
        <end position="118"/>
    </location>
</feature>
<gene>
    <name evidence="15" type="ORF">HRJ34_07315</name>
</gene>
<keyword evidence="9 11" id="KW-0472">Membrane</keyword>
<sequence>MTAQKRKERLQDVPISISTVTGAEVAKRGLTNLRDLSQAALGLQATSPYANSNTKFAIRGVGATDFAQNYQSPIGIYSDEVFLGSPIDSSFAMFDIDHAEVLRGPQGTLFGKNTTGGAISLTSALPKDHVEGYVTVRGGNFGYIEPQAAISLPVTESLAVRFAGVLRDRDGTLKNLADHTRLNDVGQQAARFSALYKPGSDFEALLTLGYGRNDSNGMFGQPHDRLGQNPYEGYYNGFGLERIDTGNATLKLTRDFGRFNLTSITAYRANKLHRKEEPDSGVGTSGDFQVDWRSKYHQTSQELRLASDSDGRLTWMIGGYYYQDHLRANNSAQYPDPSDYFALNFRLHQDLRDFAAFGQATYKLLPKLNLTIGGRFTTERQKFTYENRFTGMDNPFADGVAPALSYAENRTYNAWSGKVGLEYMATRDNLIYASVSRGFNSGGHAGLAFSAAQLASTDPEYLIAYEVGTKNSFLDGALTLNLSGFYYDYKDIIVTTVVDTGGATLASLKTNAARAHSKGFELETVVRPVRDLSLTAGAAYLDARYTRFVSAVLGGDFTGNRLPSSPKWTLTGAFNYDLRLPGDKTLSFNADVQHVAPFYRDAQNTPQLRLPSRTIANARITLQLENGLSLGLWSRNLFDEHYFTDAFTDPSIADVTGGAPYGYFYGDPRTYGFEVGIRF</sequence>
<dbReference type="RefSeq" id="WP_208633725.1">
    <property type="nucleotide sequence ID" value="NZ_CP059319.1"/>
</dbReference>
<evidence type="ECO:0000256" key="5">
    <source>
        <dbReference type="ARBA" id="ARBA00022692"/>
    </source>
</evidence>
<reference evidence="15" key="2">
    <citation type="submission" date="2021-04" db="EMBL/GenBank/DDBJ databases">
        <title>Isolation and genomic analysis of the ibuprofen-degrading bacterium Sphingomonas strain MPO218.</title>
        <authorList>
            <person name="Aulestia M."/>
            <person name="Flores A."/>
            <person name="Mangas E.L."/>
            <person name="Perez-Pulido A.J."/>
            <person name="Santero E."/>
            <person name="Camacho E.M."/>
        </authorList>
    </citation>
    <scope>NUCLEOTIDE SEQUENCE</scope>
    <source>
        <strain evidence="15">MPO218</strain>
    </source>
</reference>
<evidence type="ECO:0000256" key="4">
    <source>
        <dbReference type="ARBA" id="ARBA00022496"/>
    </source>
</evidence>
<evidence type="ECO:0000313" key="15">
    <source>
        <dbReference type="EMBL" id="QTH23298.1"/>
    </source>
</evidence>
<evidence type="ECO:0000259" key="14">
    <source>
        <dbReference type="Pfam" id="PF07715"/>
    </source>
</evidence>
<feature type="domain" description="TonB-dependent receptor-like beta-barrel" evidence="13">
    <location>
        <begin position="204"/>
        <end position="637"/>
    </location>
</feature>
<keyword evidence="2 11" id="KW-0813">Transport</keyword>
<dbReference type="InterPro" id="IPR000531">
    <property type="entry name" value="Beta-barrel_TonB"/>
</dbReference>
<evidence type="ECO:0000256" key="3">
    <source>
        <dbReference type="ARBA" id="ARBA00022452"/>
    </source>
</evidence>
<dbReference type="GO" id="GO:0009279">
    <property type="term" value="C:cell outer membrane"/>
    <property type="evidence" value="ECO:0007669"/>
    <property type="project" value="UniProtKB-SubCell"/>
</dbReference>
<evidence type="ECO:0000256" key="6">
    <source>
        <dbReference type="ARBA" id="ARBA00023004"/>
    </source>
</evidence>
<organism evidence="15 16">
    <name type="scientific">Rhizorhabdus wittichii</name>
    <dbReference type="NCBI Taxonomy" id="160791"/>
    <lineage>
        <taxon>Bacteria</taxon>
        <taxon>Pseudomonadati</taxon>
        <taxon>Pseudomonadota</taxon>
        <taxon>Alphaproteobacteria</taxon>
        <taxon>Sphingomonadales</taxon>
        <taxon>Sphingomonadaceae</taxon>
        <taxon>Rhizorhabdus</taxon>
    </lineage>
</organism>
<protein>
    <submittedName>
        <fullName evidence="15">TonB-dependent receptor</fullName>
    </submittedName>
</protein>
<evidence type="ECO:0000256" key="7">
    <source>
        <dbReference type="ARBA" id="ARBA00023065"/>
    </source>
</evidence>
<evidence type="ECO:0000256" key="1">
    <source>
        <dbReference type="ARBA" id="ARBA00004571"/>
    </source>
</evidence>
<dbReference type="SUPFAM" id="SSF56935">
    <property type="entry name" value="Porins"/>
    <property type="match status" value="1"/>
</dbReference>
<dbReference type="CDD" id="cd01347">
    <property type="entry name" value="ligand_gated_channel"/>
    <property type="match status" value="1"/>
</dbReference>
<keyword evidence="7" id="KW-0406">Ion transport</keyword>
<dbReference type="PROSITE" id="PS52016">
    <property type="entry name" value="TONB_DEPENDENT_REC_3"/>
    <property type="match status" value="1"/>
</dbReference>
<evidence type="ECO:0000256" key="10">
    <source>
        <dbReference type="ARBA" id="ARBA00023237"/>
    </source>
</evidence>
<accession>A0A975D5R5</accession>
<dbReference type="Pfam" id="PF00593">
    <property type="entry name" value="TonB_dep_Rec_b-barrel"/>
    <property type="match status" value="1"/>
</dbReference>
<keyword evidence="8 12" id="KW-0798">TonB box</keyword>
<keyword evidence="4" id="KW-0410">Iron transport</keyword>
<evidence type="ECO:0000259" key="13">
    <source>
        <dbReference type="Pfam" id="PF00593"/>
    </source>
</evidence>
<keyword evidence="5 11" id="KW-0812">Transmembrane</keyword>
<dbReference type="Proteomes" id="UP000664914">
    <property type="component" value="Chromosome"/>
</dbReference>
<dbReference type="PANTHER" id="PTHR32552:SF81">
    <property type="entry name" value="TONB-DEPENDENT OUTER MEMBRANE RECEPTOR"/>
    <property type="match status" value="1"/>
</dbReference>
<keyword evidence="3 11" id="KW-1134">Transmembrane beta strand</keyword>